<dbReference type="Pfam" id="PF00902">
    <property type="entry name" value="TatC"/>
    <property type="match status" value="1"/>
</dbReference>
<proteinExistence type="predicted"/>
<feature type="transmembrane region" description="Helical" evidence="5">
    <location>
        <begin position="89"/>
        <end position="116"/>
    </location>
</feature>
<sequence>MLGSSPNTLNKNIIFIKTFITTPVFKLYLSELSWRVYYTFFSFLLSFLITFYFVDIFLLLEVKPLINLGYSTLIATRVTDLINSVIQSVVFVTSVAVFPLFSYHLYFFLVPCLYAYQLKILQSYLIGTFNLWVLVFLTTYVFLLPGIFKFCFYWEMQSTQAFFEVIVNVRIQEYLLWTSQFYNLLSTALHLLLCLFITLLLLYTTTYTLFLFSLYRKQLLFILIFLSYLVIPPDVTLQIIILFYLSLTVELAFFITCFRLKQLLIR</sequence>
<evidence type="ECO:0000256" key="3">
    <source>
        <dbReference type="ARBA" id="ARBA00022989"/>
    </source>
</evidence>
<organism evidence="6">
    <name type="scientific">Palmaria palmata</name>
    <name type="common">Dulse</name>
    <name type="synonym">Rhodymenia palmata</name>
    <dbReference type="NCBI Taxonomy" id="2822"/>
    <lineage>
        <taxon>Eukaryota</taxon>
        <taxon>Rhodophyta</taxon>
        <taxon>Florideophyceae</taxon>
        <taxon>Nemaliophycidae</taxon>
        <taxon>Palmariales</taxon>
        <taxon>Palmariaceae</taxon>
        <taxon>Palmaria</taxon>
    </lineage>
</organism>
<feature type="transmembrane region" description="Helical" evidence="5">
    <location>
        <begin position="36"/>
        <end position="60"/>
    </location>
</feature>
<keyword evidence="6" id="KW-0496">Mitochondrion</keyword>
<comment type="subcellular location">
    <subcellularLocation>
        <location evidence="1">Membrane</location>
        <topology evidence="1">Multi-pass membrane protein</topology>
    </subcellularLocation>
</comment>
<dbReference type="GO" id="GO:0016020">
    <property type="term" value="C:membrane"/>
    <property type="evidence" value="ECO:0007669"/>
    <property type="project" value="UniProtKB-SubCell"/>
</dbReference>
<accession>A0A5K7TME9</accession>
<keyword evidence="2 5" id="KW-0812">Transmembrane</keyword>
<keyword evidence="3 5" id="KW-1133">Transmembrane helix</keyword>
<reference evidence="6" key="1">
    <citation type="journal article" date="2019" name="Mitochondrial DNA Part B Resour">
        <title>Complete sequence of mitochondrial DNA of red alga dulse Palmaria palmata (Linnaeus) Weber and Mohr in Japan.</title>
        <authorList>
            <person name="Kumagai Y."/>
            <person name="Tsubouchi R."/>
            <person name="Miyabe Y."/>
            <person name="Takeda T."/>
            <person name="Adachi K."/>
            <person name="Yasui H."/>
            <person name="Kishimura H."/>
        </authorList>
    </citation>
    <scope>NUCLEOTIDE SEQUENCE</scope>
</reference>
<evidence type="ECO:0000256" key="2">
    <source>
        <dbReference type="ARBA" id="ARBA00022692"/>
    </source>
</evidence>
<gene>
    <name evidence="6" type="primary">tatC</name>
</gene>
<feature type="transmembrane region" description="Helical" evidence="5">
    <location>
        <begin position="237"/>
        <end position="258"/>
    </location>
</feature>
<name>A0A5K7TME9_PALPL</name>
<evidence type="ECO:0000256" key="4">
    <source>
        <dbReference type="ARBA" id="ARBA00023136"/>
    </source>
</evidence>
<feature type="transmembrane region" description="Helical" evidence="5">
    <location>
        <begin position="181"/>
        <end position="202"/>
    </location>
</feature>
<evidence type="ECO:0000256" key="5">
    <source>
        <dbReference type="SAM" id="Phobius"/>
    </source>
</evidence>
<keyword evidence="4 5" id="KW-0472">Membrane</keyword>
<dbReference type="EMBL" id="AP019296">
    <property type="protein sequence ID" value="BBH10689.1"/>
    <property type="molecule type" value="Genomic_DNA"/>
</dbReference>
<evidence type="ECO:0000313" key="6">
    <source>
        <dbReference type="EMBL" id="BBH10689.1"/>
    </source>
</evidence>
<evidence type="ECO:0000256" key="1">
    <source>
        <dbReference type="ARBA" id="ARBA00004141"/>
    </source>
</evidence>
<dbReference type="InterPro" id="IPR002033">
    <property type="entry name" value="TatC"/>
</dbReference>
<geneLocation type="mitochondrion" evidence="6"/>
<protein>
    <submittedName>
        <fullName evidence="6">Sec-independent protein translocase component TatC</fullName>
    </submittedName>
</protein>
<feature type="transmembrane region" description="Helical" evidence="5">
    <location>
        <begin position="214"/>
        <end position="231"/>
    </location>
</feature>
<dbReference type="AlphaFoldDB" id="A0A5K7TME9"/>
<feature type="transmembrane region" description="Helical" evidence="5">
    <location>
        <begin position="128"/>
        <end position="148"/>
    </location>
</feature>
<feature type="transmembrane region" description="Helical" evidence="5">
    <location>
        <begin position="12"/>
        <end position="29"/>
    </location>
</feature>